<name>A0AAJ7BUC2_CEPCN</name>
<dbReference type="InterPro" id="IPR050235">
    <property type="entry name" value="CK1_Ser-Thr_kinase"/>
</dbReference>
<evidence type="ECO:0000256" key="4">
    <source>
        <dbReference type="PROSITE-ProRule" id="PRU10141"/>
    </source>
</evidence>
<keyword evidence="3 4" id="KW-0067">ATP-binding</keyword>
<dbReference type="AlphaFoldDB" id="A0AAJ7BUC2"/>
<feature type="binding site" evidence="4">
    <location>
        <position position="73"/>
    </location>
    <ligand>
        <name>ATP</name>
        <dbReference type="ChEBI" id="CHEBI:30616"/>
    </ligand>
</feature>
<proteinExistence type="predicted"/>
<dbReference type="PROSITE" id="PS00107">
    <property type="entry name" value="PROTEIN_KINASE_ATP"/>
    <property type="match status" value="1"/>
</dbReference>
<dbReference type="PANTHER" id="PTHR11909">
    <property type="entry name" value="CASEIN KINASE-RELATED"/>
    <property type="match status" value="1"/>
</dbReference>
<evidence type="ECO:0000313" key="8">
    <source>
        <dbReference type="RefSeq" id="XP_015594592.1"/>
    </source>
</evidence>
<dbReference type="RefSeq" id="XP_015594592.1">
    <property type="nucleotide sequence ID" value="XM_015739106.2"/>
</dbReference>
<evidence type="ECO:0000313" key="7">
    <source>
        <dbReference type="RefSeq" id="XP_015594591.1"/>
    </source>
</evidence>
<dbReference type="InterPro" id="IPR017441">
    <property type="entry name" value="Protein_kinase_ATP_BS"/>
</dbReference>
<evidence type="ECO:0000313" key="9">
    <source>
        <dbReference type="RefSeq" id="XP_015594593.1"/>
    </source>
</evidence>
<dbReference type="RefSeq" id="XP_015594591.1">
    <property type="nucleotide sequence ID" value="XM_015739105.2"/>
</dbReference>
<accession>A0AAJ7BUC2</accession>
<dbReference type="SMART" id="SM00220">
    <property type="entry name" value="S_TKc"/>
    <property type="match status" value="1"/>
</dbReference>
<dbReference type="Gene3D" id="1.10.510.10">
    <property type="entry name" value="Transferase(Phosphotransferase) domain 1"/>
    <property type="match status" value="1"/>
</dbReference>
<feature type="domain" description="Protein kinase" evidence="5">
    <location>
        <begin position="39"/>
        <end position="355"/>
    </location>
</feature>
<dbReference type="GO" id="GO:0005524">
    <property type="term" value="F:ATP binding"/>
    <property type="evidence" value="ECO:0007669"/>
    <property type="project" value="UniProtKB-UniRule"/>
</dbReference>
<organism evidence="6 8">
    <name type="scientific">Cephus cinctus</name>
    <name type="common">Wheat stem sawfly</name>
    <dbReference type="NCBI Taxonomy" id="211228"/>
    <lineage>
        <taxon>Eukaryota</taxon>
        <taxon>Metazoa</taxon>
        <taxon>Ecdysozoa</taxon>
        <taxon>Arthropoda</taxon>
        <taxon>Hexapoda</taxon>
        <taxon>Insecta</taxon>
        <taxon>Pterygota</taxon>
        <taxon>Neoptera</taxon>
        <taxon>Endopterygota</taxon>
        <taxon>Hymenoptera</taxon>
        <taxon>Cephoidea</taxon>
        <taxon>Cephidae</taxon>
        <taxon>Cephus</taxon>
    </lineage>
</organism>
<protein>
    <recommendedName>
        <fullName evidence="1">non-specific serine/threonine protein kinase</fullName>
        <ecNumber evidence="1">2.7.11.1</ecNumber>
    </recommendedName>
</protein>
<dbReference type="GO" id="GO:0004674">
    <property type="term" value="F:protein serine/threonine kinase activity"/>
    <property type="evidence" value="ECO:0007669"/>
    <property type="project" value="UniProtKB-EC"/>
</dbReference>
<keyword evidence="7 8" id="KW-0808">Transferase</keyword>
<dbReference type="PROSITE" id="PS50011">
    <property type="entry name" value="PROTEIN_KINASE_DOM"/>
    <property type="match status" value="1"/>
</dbReference>
<evidence type="ECO:0000256" key="3">
    <source>
        <dbReference type="ARBA" id="ARBA00022840"/>
    </source>
</evidence>
<keyword evidence="2 4" id="KW-0547">Nucleotide-binding</keyword>
<dbReference type="CDD" id="cd14015">
    <property type="entry name" value="STKc_VRK"/>
    <property type="match status" value="1"/>
</dbReference>
<keyword evidence="6" id="KW-1185">Reference proteome</keyword>
<dbReference type="PROSITE" id="PS00108">
    <property type="entry name" value="PROTEIN_KINASE_ST"/>
    <property type="match status" value="1"/>
</dbReference>
<reference evidence="7 8" key="1">
    <citation type="submission" date="2025-04" db="UniProtKB">
        <authorList>
            <consortium name="RefSeq"/>
        </authorList>
    </citation>
    <scope>IDENTIFICATION</scope>
</reference>
<dbReference type="InterPro" id="IPR008271">
    <property type="entry name" value="Ser/Thr_kinase_AS"/>
</dbReference>
<dbReference type="GeneID" id="107267416"/>
<sequence>MAPRRAEEIPLKRIAASGCRLPERLPPGEILTDITQNQWMLGDSIGCGGFGDIYLASNDTTKPVGQDAKYVIKIEPHNNGPLFVEMNFYIRVARKHKIESWCKSQGMRRRGIPTYEGSGSHTYQGQRYRFLVIPRYGIDVGKVFLGHGRKLPAKLVYSLAVQMLDALEYVHSHGYAHADVKGSNILFELNGRSVGAEHPQAYLVDYGLAYRFQTRSGVHKPFVHDERRAHEGTLEFTSRDAHHGTHSRRGDLETLGYNLLQWLCGRLPWEKAEGGMPAVVNPEEIHAQKEILLTDVPLFMRECFPHKKKPPAVITEYMEYIADLKFETRPNYSYLRCLFARGITRDGPMASLPFIKRSSNENLSFAKLDKRPYLRERRPCKPVNGEARMTRNTQPITPRKEFSWEAVLARHPDKLAKISVQPPASPLTPPPSPPPPSLPTYAMLQVIQKMKDRQMGIVKHKMSLKSQDNDLKPKWMTPAMEEVARIRKKTAQLPIEISNFISSPCFSPRLTRSRSAQLKRLTSTAAAKKVRNCHSRETELVKIKKGKNLDLNKN</sequence>
<dbReference type="InterPro" id="IPR011009">
    <property type="entry name" value="Kinase-like_dom_sf"/>
</dbReference>
<dbReference type="EC" id="2.7.11.1" evidence="1"/>
<dbReference type="InterPro" id="IPR000719">
    <property type="entry name" value="Prot_kinase_dom"/>
</dbReference>
<dbReference type="Proteomes" id="UP000694920">
    <property type="component" value="Unplaced"/>
</dbReference>
<gene>
    <name evidence="7 8 9" type="primary">LOC107267416</name>
</gene>
<dbReference type="SUPFAM" id="SSF56112">
    <property type="entry name" value="Protein kinase-like (PK-like)"/>
    <property type="match status" value="1"/>
</dbReference>
<evidence type="ECO:0000259" key="5">
    <source>
        <dbReference type="PROSITE" id="PS50011"/>
    </source>
</evidence>
<dbReference type="KEGG" id="ccin:107267416"/>
<evidence type="ECO:0000313" key="6">
    <source>
        <dbReference type="Proteomes" id="UP000694920"/>
    </source>
</evidence>
<dbReference type="Pfam" id="PF00069">
    <property type="entry name" value="Pkinase"/>
    <property type="match status" value="1"/>
</dbReference>
<evidence type="ECO:0000256" key="1">
    <source>
        <dbReference type="ARBA" id="ARBA00012513"/>
    </source>
</evidence>
<dbReference type="RefSeq" id="XP_015594593.1">
    <property type="nucleotide sequence ID" value="XM_015739107.1"/>
</dbReference>
<keyword evidence="7 8" id="KW-0418">Kinase</keyword>
<evidence type="ECO:0000256" key="2">
    <source>
        <dbReference type="ARBA" id="ARBA00022741"/>
    </source>
</evidence>